<dbReference type="PANTHER" id="PTHR32114:SF2">
    <property type="entry name" value="ABC TRANSPORTER ABCH.3"/>
    <property type="match status" value="1"/>
</dbReference>
<feature type="coiled-coil region" evidence="4">
    <location>
        <begin position="165"/>
        <end position="223"/>
    </location>
</feature>
<comment type="caution">
    <text evidence="5">The sequence shown here is derived from an EMBL/GenBank/DDBJ whole genome shotgun (WGS) entry which is preliminary data.</text>
</comment>
<evidence type="ECO:0000256" key="1">
    <source>
        <dbReference type="ARBA" id="ARBA00006930"/>
    </source>
</evidence>
<reference evidence="5" key="1">
    <citation type="journal article" date="2014" name="Genome Announc.">
        <title>Draft Genome Sequence of Clostridium straminisolvens Strain JCM 21531T, Isolated from a Cellulose-Degrading Bacterial Community.</title>
        <authorList>
            <person name="Yuki M."/>
            <person name="Oshima K."/>
            <person name="Suda W."/>
            <person name="Sakamoto M."/>
            <person name="Kitamura K."/>
            <person name="Iida T."/>
            <person name="Hattori M."/>
            <person name="Ohkuma M."/>
        </authorList>
    </citation>
    <scope>NUCLEOTIDE SEQUENCE [LARGE SCALE GENOMIC DNA]</scope>
    <source>
        <strain evidence="5">JCM 21531</strain>
    </source>
</reference>
<keyword evidence="4" id="KW-0175">Coiled coil</keyword>
<evidence type="ECO:0000256" key="3">
    <source>
        <dbReference type="ARBA" id="ARBA00013368"/>
    </source>
</evidence>
<organism evidence="5 6">
    <name type="scientific">Acetivibrio straminisolvens JCM 21531</name>
    <dbReference type="NCBI Taxonomy" id="1294263"/>
    <lineage>
        <taxon>Bacteria</taxon>
        <taxon>Bacillati</taxon>
        <taxon>Bacillota</taxon>
        <taxon>Clostridia</taxon>
        <taxon>Eubacteriales</taxon>
        <taxon>Oscillospiraceae</taxon>
        <taxon>Acetivibrio</taxon>
    </lineage>
</organism>
<dbReference type="SUPFAM" id="SSF52540">
    <property type="entry name" value="P-loop containing nucleoside triphosphate hydrolases"/>
    <property type="match status" value="1"/>
</dbReference>
<protein>
    <recommendedName>
        <fullName evidence="3">Nuclease SbcCD subunit C</fullName>
    </recommendedName>
</protein>
<dbReference type="PANTHER" id="PTHR32114">
    <property type="entry name" value="ABC TRANSPORTER ABCH.3"/>
    <property type="match status" value="1"/>
</dbReference>
<comment type="similarity">
    <text evidence="1">Belongs to the SMC family. SbcC subfamily.</text>
</comment>
<dbReference type="Proteomes" id="UP000019109">
    <property type="component" value="Unassembled WGS sequence"/>
</dbReference>
<dbReference type="OrthoDB" id="9795626at2"/>
<dbReference type="AlphaFoldDB" id="W4V884"/>
<feature type="coiled-coil region" evidence="4">
    <location>
        <begin position="346"/>
        <end position="439"/>
    </location>
</feature>
<evidence type="ECO:0000313" key="5">
    <source>
        <dbReference type="EMBL" id="GAE89407.1"/>
    </source>
</evidence>
<proteinExistence type="inferred from homology"/>
<accession>W4V884</accession>
<sequence>MKKILPKDREEKSYAHNKIHLVNLNRLKENVNQPVEASVELIFENRGYKYTLTRSIYDMIDSTGNIESDIEMEVKLTIQDSSGNVVPPVLTKDSEVRGKINNIINERVKDLFFFDGDKIEALSTTNDASREEVKNGIMKLLQIDILERAIFILDKLKKEQKSIIKKNANTKLMAEEEALEQINLEVLDCKEQLDAKKSQLEKIRNEISNLERQQEENEAIKELFSKRNAILDSISKTNTILSGIKANIRELLNKKGHSLLIEDTLYKSRSFIEQEEKEKGFHSGITIDLLDEILVSKECIVCGNKFDGNENAYLRVLELKKRFNKMQLSDFIRDFKRNVTESLEFGEEIDANIQRLLSEYNEYMNELEQLQKKLEAINSEKSRFSQTEEKLRGVENSLNACKRDEEEYLKAIAVLENRLERLNKNVLEKEEMLRALRKEDERLKLDNCKLEYYESIASLFEGIRDSYSSKMRSKLSAEATDIFNMLISEKDKKVISQIIINENYEIQARGWNDISIFRDISSGQKQMLSLAFVSALAKVASNNNSVIDMPLFMDTPFAKLDGNNRDSLITFMPSPTSQWILLVTDTEFARGEVRKMTETGRWGVFYKLNKIADGYTKIEEVDDINSFVASR</sequence>
<evidence type="ECO:0000313" key="6">
    <source>
        <dbReference type="Proteomes" id="UP000019109"/>
    </source>
</evidence>
<dbReference type="EMBL" id="BAVR01000037">
    <property type="protein sequence ID" value="GAE89407.1"/>
    <property type="molecule type" value="Genomic_DNA"/>
</dbReference>
<dbReference type="Gene3D" id="3.40.50.300">
    <property type="entry name" value="P-loop containing nucleotide triphosphate hydrolases"/>
    <property type="match status" value="2"/>
</dbReference>
<dbReference type="InterPro" id="IPR027417">
    <property type="entry name" value="P-loop_NTPase"/>
</dbReference>
<evidence type="ECO:0000256" key="2">
    <source>
        <dbReference type="ARBA" id="ARBA00011322"/>
    </source>
</evidence>
<dbReference type="RefSeq" id="WP_038289668.1">
    <property type="nucleotide sequence ID" value="NZ_BAVR01000037.1"/>
</dbReference>
<gene>
    <name evidence="5" type="ORF">JCM21531_2931</name>
</gene>
<name>W4V884_9FIRM</name>
<evidence type="ECO:0000256" key="4">
    <source>
        <dbReference type="SAM" id="Coils"/>
    </source>
</evidence>
<comment type="subunit">
    <text evidence="2">Heterodimer of SbcC and SbcD.</text>
</comment>
<keyword evidence="6" id="KW-1185">Reference proteome</keyword>
<dbReference type="STRING" id="1294263.JCM21531_2931"/>